<evidence type="ECO:0000313" key="1">
    <source>
        <dbReference type="EMBL" id="ESK95429.1"/>
    </source>
</evidence>
<keyword evidence="2" id="KW-1185">Reference proteome</keyword>
<dbReference type="Gene3D" id="2.60.120.620">
    <property type="entry name" value="q2cbj1_9rhob like domain"/>
    <property type="match status" value="1"/>
</dbReference>
<dbReference type="Proteomes" id="UP000017559">
    <property type="component" value="Unassembled WGS sequence"/>
</dbReference>
<dbReference type="EMBL" id="AWSO01000083">
    <property type="protein sequence ID" value="ESK95429.1"/>
    <property type="molecule type" value="Genomic_DNA"/>
</dbReference>
<dbReference type="PANTHER" id="PTHR33099">
    <property type="entry name" value="FE2OG DIOXYGENASE DOMAIN-CONTAINING PROTEIN"/>
    <property type="match status" value="1"/>
</dbReference>
<organism evidence="1 2">
    <name type="scientific">Moniliophthora roreri (strain MCA 2997)</name>
    <name type="common">Cocoa frosty pod rot fungus</name>
    <name type="synonym">Crinipellis roreri</name>
    <dbReference type="NCBI Taxonomy" id="1381753"/>
    <lineage>
        <taxon>Eukaryota</taxon>
        <taxon>Fungi</taxon>
        <taxon>Dikarya</taxon>
        <taxon>Basidiomycota</taxon>
        <taxon>Agaricomycotina</taxon>
        <taxon>Agaricomycetes</taxon>
        <taxon>Agaricomycetidae</taxon>
        <taxon>Agaricales</taxon>
        <taxon>Marasmiineae</taxon>
        <taxon>Marasmiaceae</taxon>
        <taxon>Moniliophthora</taxon>
    </lineage>
</organism>
<gene>
    <name evidence="1" type="ORF">Moror_3867</name>
</gene>
<dbReference type="AlphaFoldDB" id="V2YUR9"/>
<comment type="caution">
    <text evidence="1">The sequence shown here is derived from an EMBL/GenBank/DDBJ whole genome shotgun (WGS) entry which is preliminary data.</text>
</comment>
<sequence length="925" mass="103550">MSERVVRLMLECIGPKIECARGDLRTLLDSVLLVGNNTPLLMLISSPNVVGCNTFRALSLDDPFGMGERTVVDKEVRDTWEMDASKVSFENPAWKAFVIRVVHDVCRALGVNFNASQPRCELYKLLLYETGSHFLPHVDTEKTDGMFASIIILPTRFTGGDAHLSHGNVRTVFDSSKGSLTETTVLAWYTDVMHEIKPITSGYRFALAYNLVHTTTSLRPSLSDGSNSFRLIRHILLSWKQQKSKPQKIGKDAHLLAIVDTIAKELGFYLGLANIEHNEKGYAEDYDYGEDDEDVTMAEVAETSTKVAHLVNLEGQLVSEELDVEEEVETIPAVLRYMGNGAGSLERFYRRSALVIWPKWTRIGKDRGDRRSQYALETLRCLQGPEPTEEESGLFDYLCCSAKYLPPSITVPKLFPAARQWRSVERWSKLSKSFVGSRLLAALPFEEVTQAISLFGFEGIKLGLKAMILHDPTNQDRFRFLAKLQSLTDEQRYDTLSCDISMFVSELKSDCLDKIGAPIMDDISLLTCETLSNGGARRLKDGLLPQLKNLASTDVLEAFVSHLQSIIGTQDSRQEEVIILREVVRDILAVLLDKLDFFKLYVAPTPRYSWRAPEPQGKPDVAMKFIKQCLDSDNMHLAADALERMMDVCGQLDEISRIRTKTVLLPLVPLLSQDLKSRSPRPDLPLSKLSETSVKCSLEILDSKGGRFSREDFSPIVNAAIIGDNATLLMSTVFPKVKSYPWNEASWKAVLEEVHAHRNDLILPEDSPYSVSTVITEMVHEYAREAVLTSINIYRTTSIPDVLQFSLTIGGPDCLAIVLNRLVEPTLKSQYVSGTLVPLIPELKRLSNANGIPLHSEPFASTLRKIMKGWIEKVMGPKPDDAAAQPLLAKLNRWTCGDAYCRQVRQFLTSKPDRMLCLDRIGAPS</sequence>
<evidence type="ECO:0000313" key="2">
    <source>
        <dbReference type="Proteomes" id="UP000017559"/>
    </source>
</evidence>
<dbReference type="KEGG" id="mrr:Moror_3867"/>
<dbReference type="HOGENOM" id="CLU_007520_1_2_1"/>
<reference evidence="1 2" key="1">
    <citation type="journal article" date="2014" name="BMC Genomics">
        <title>Genome and secretome analysis of the hemibiotrophic fungal pathogen, Moniliophthora roreri, which causes frosty pod rot disease of cacao: mechanisms of the biotrophic and necrotrophic phases.</title>
        <authorList>
            <person name="Meinhardt L.W."/>
            <person name="Costa G.G.L."/>
            <person name="Thomazella D.P.T."/>
            <person name="Teixeira P.J.P.L."/>
            <person name="Carazzolle M.F."/>
            <person name="Schuster S.C."/>
            <person name="Carlson J.E."/>
            <person name="Guiltinan M.J."/>
            <person name="Mieczkowski P."/>
            <person name="Farmer A."/>
            <person name="Ramaraj T."/>
            <person name="Crozier J."/>
            <person name="Davis R.E."/>
            <person name="Shao J."/>
            <person name="Melnick R.L."/>
            <person name="Pereira G.A.G."/>
            <person name="Bailey B.A."/>
        </authorList>
    </citation>
    <scope>NUCLEOTIDE SEQUENCE [LARGE SCALE GENOMIC DNA]</scope>
    <source>
        <strain evidence="1 2">MCA 2997</strain>
    </source>
</reference>
<protein>
    <submittedName>
        <fullName evidence="1">2og-fe oxygenase</fullName>
    </submittedName>
</protein>
<accession>V2YUR9</accession>
<dbReference type="OrthoDB" id="124582at2759"/>
<proteinExistence type="predicted"/>
<name>V2YUR9_MONRO</name>
<dbReference type="PANTHER" id="PTHR33099:SF7">
    <property type="entry name" value="MYND-TYPE DOMAIN-CONTAINING PROTEIN"/>
    <property type="match status" value="1"/>
</dbReference>